<comment type="caution">
    <text evidence="1">The sequence shown here is derived from an EMBL/GenBank/DDBJ whole genome shotgun (WGS) entry which is preliminary data.</text>
</comment>
<proteinExistence type="predicted"/>
<organism evidence="1 2">
    <name type="scientific">Marinobacterium maritimum</name>
    <dbReference type="NCBI Taxonomy" id="500162"/>
    <lineage>
        <taxon>Bacteria</taxon>
        <taxon>Pseudomonadati</taxon>
        <taxon>Pseudomonadota</taxon>
        <taxon>Gammaproteobacteria</taxon>
        <taxon>Oceanospirillales</taxon>
        <taxon>Oceanospirillaceae</taxon>
        <taxon>Marinobacterium</taxon>
    </lineage>
</organism>
<keyword evidence="2" id="KW-1185">Reference proteome</keyword>
<gene>
    <name evidence="1" type="ORF">GCM10009104_08640</name>
</gene>
<evidence type="ECO:0000313" key="2">
    <source>
        <dbReference type="Proteomes" id="UP001499915"/>
    </source>
</evidence>
<name>A0ABN1I398_9GAMM</name>
<dbReference type="EMBL" id="BAAAET010000001">
    <property type="protein sequence ID" value="GAA0685343.1"/>
    <property type="molecule type" value="Genomic_DNA"/>
</dbReference>
<protein>
    <submittedName>
        <fullName evidence="1">Uncharacterized protein</fullName>
    </submittedName>
</protein>
<sequence length="71" mass="7983">MTMYYVDLSPEAEGCHLVHREDCGQIAEFEARRLSGEFDCHRTALTVAAILFESVDCCEKCVGMTPANRRV</sequence>
<accession>A0ABN1I398</accession>
<reference evidence="1 2" key="1">
    <citation type="journal article" date="2019" name="Int. J. Syst. Evol. Microbiol.">
        <title>The Global Catalogue of Microorganisms (GCM) 10K type strain sequencing project: providing services to taxonomists for standard genome sequencing and annotation.</title>
        <authorList>
            <consortium name="The Broad Institute Genomics Platform"/>
            <consortium name="The Broad Institute Genome Sequencing Center for Infectious Disease"/>
            <person name="Wu L."/>
            <person name="Ma J."/>
        </authorList>
    </citation>
    <scope>NUCLEOTIDE SEQUENCE [LARGE SCALE GENOMIC DNA]</scope>
    <source>
        <strain evidence="1 2">JCM 15134</strain>
    </source>
</reference>
<evidence type="ECO:0000313" key="1">
    <source>
        <dbReference type="EMBL" id="GAA0685343.1"/>
    </source>
</evidence>
<dbReference type="Proteomes" id="UP001499915">
    <property type="component" value="Unassembled WGS sequence"/>
</dbReference>